<dbReference type="Proteomes" id="UP001416858">
    <property type="component" value="Unassembled WGS sequence"/>
</dbReference>
<gene>
    <name evidence="1" type="ORF">Rcae01_02505</name>
</gene>
<evidence type="ECO:0000313" key="2">
    <source>
        <dbReference type="Proteomes" id="UP001416858"/>
    </source>
</evidence>
<proteinExistence type="predicted"/>
<organism evidence="1 2">
    <name type="scientific">Novipirellula caenicola</name>
    <dbReference type="NCBI Taxonomy" id="1536901"/>
    <lineage>
        <taxon>Bacteria</taxon>
        <taxon>Pseudomonadati</taxon>
        <taxon>Planctomycetota</taxon>
        <taxon>Planctomycetia</taxon>
        <taxon>Pirellulales</taxon>
        <taxon>Pirellulaceae</taxon>
        <taxon>Novipirellula</taxon>
    </lineage>
</organism>
<keyword evidence="2" id="KW-1185">Reference proteome</keyword>
<name>A0ABP9VQV7_9BACT</name>
<reference evidence="1 2" key="1">
    <citation type="submission" date="2024-02" db="EMBL/GenBank/DDBJ databases">
        <title>Rhodopirellula caenicola NBRC 110016.</title>
        <authorList>
            <person name="Ichikawa N."/>
            <person name="Katano-Makiyama Y."/>
            <person name="Hidaka K."/>
        </authorList>
    </citation>
    <scope>NUCLEOTIDE SEQUENCE [LARGE SCALE GENOMIC DNA]</scope>
    <source>
        <strain evidence="1 2">NBRC 110016</strain>
    </source>
</reference>
<dbReference type="EMBL" id="BAABRO010000004">
    <property type="protein sequence ID" value="GAA5507051.1"/>
    <property type="molecule type" value="Genomic_DNA"/>
</dbReference>
<protein>
    <submittedName>
        <fullName evidence="1">Uncharacterized protein</fullName>
    </submittedName>
</protein>
<sequence length="73" mass="8208">MSTMICEKKVTPTIAAKPSKTNRTNVRVSDAEISRRVLAIRSGWSISERIRRRRDADQRFLDLMVALSGCDAA</sequence>
<dbReference type="RefSeq" id="WP_345683937.1">
    <property type="nucleotide sequence ID" value="NZ_BAABRO010000004.1"/>
</dbReference>
<accession>A0ABP9VQV7</accession>
<evidence type="ECO:0000313" key="1">
    <source>
        <dbReference type="EMBL" id="GAA5507051.1"/>
    </source>
</evidence>
<comment type="caution">
    <text evidence="1">The sequence shown here is derived from an EMBL/GenBank/DDBJ whole genome shotgun (WGS) entry which is preliminary data.</text>
</comment>